<sequence>MSGKARRLCAVLLCLAAHYQGGGNGGGGGGGRGGGGGDAWRNWVYACYLTNLDIGNLIKLGICFPNEGLDLGFASGLWEFLGQLGDSTFFTISATLCRDEVEKHLYKYGFRENYEMWTEHGEKYVPSQDRFSSATNCARHDEIDQMVDRMDNMLVDLGGPCPPPIDEEPTSSAKAFYRMVSSADEIVHENTTHSRLSTIARLLAMKSQYNMSIAEYDDVLQIIHELMPPGANLSKDFYQSKKLLKNLFEVHVKDDEDSDKVEDDVDRVFDNYAMKKDDYRDLARAAHPDNWEERELHGQMLYESSGGIPHGRLAIADGAIKKADVISTSREKKLRLSTSASLRRNICLLPIAIYIVHGERKLRPLSSTSFRRTIQENEELKRRAIQENEELKRRAIQENEELKRHNEYLQNKVDMHERLFLVLFKEMGKELPEELHPWSKVPATWASHIGTQTLDDNTDDGDSGEAVGGDDSNNRESKT</sequence>
<dbReference type="STRING" id="4572.M7ZZQ2"/>
<gene>
    <name evidence="1" type="ORF">TRIUR3_26181</name>
</gene>
<accession>M7ZZQ2</accession>
<name>M7ZZQ2_TRIUA</name>
<proteinExistence type="predicted"/>
<dbReference type="EMBL" id="KD046902">
    <property type="protein sequence ID" value="EMS65196.1"/>
    <property type="molecule type" value="Genomic_DNA"/>
</dbReference>
<dbReference type="AlphaFoldDB" id="M7ZZQ2"/>
<organism evidence="1">
    <name type="scientific">Triticum urartu</name>
    <name type="common">Red wild einkorn</name>
    <name type="synonym">Crithodium urartu</name>
    <dbReference type="NCBI Taxonomy" id="4572"/>
    <lineage>
        <taxon>Eukaryota</taxon>
        <taxon>Viridiplantae</taxon>
        <taxon>Streptophyta</taxon>
        <taxon>Embryophyta</taxon>
        <taxon>Tracheophyta</taxon>
        <taxon>Spermatophyta</taxon>
        <taxon>Magnoliopsida</taxon>
        <taxon>Liliopsida</taxon>
        <taxon>Poales</taxon>
        <taxon>Poaceae</taxon>
        <taxon>BOP clade</taxon>
        <taxon>Pooideae</taxon>
        <taxon>Triticodae</taxon>
        <taxon>Triticeae</taxon>
        <taxon>Triticinae</taxon>
        <taxon>Triticum</taxon>
    </lineage>
</organism>
<reference evidence="1" key="1">
    <citation type="journal article" date="2013" name="Nature">
        <title>Draft genome of the wheat A-genome progenitor Triticum urartu.</title>
        <authorList>
            <person name="Ling H.Q."/>
            <person name="Zhao S."/>
            <person name="Liu D."/>
            <person name="Wang J."/>
            <person name="Sun H."/>
            <person name="Zhang C."/>
            <person name="Fan H."/>
            <person name="Li D."/>
            <person name="Dong L."/>
            <person name="Tao Y."/>
            <person name="Gao C."/>
            <person name="Wu H."/>
            <person name="Li Y."/>
            <person name="Cui Y."/>
            <person name="Guo X."/>
            <person name="Zheng S."/>
            <person name="Wang B."/>
            <person name="Yu K."/>
            <person name="Liang Q."/>
            <person name="Yang W."/>
            <person name="Lou X."/>
            <person name="Chen J."/>
            <person name="Feng M."/>
            <person name="Jian J."/>
            <person name="Zhang X."/>
            <person name="Luo G."/>
            <person name="Jiang Y."/>
            <person name="Liu J."/>
            <person name="Wang Z."/>
            <person name="Sha Y."/>
            <person name="Zhang B."/>
            <person name="Wu H."/>
            <person name="Tang D."/>
            <person name="Shen Q."/>
            <person name="Xue P."/>
            <person name="Zou S."/>
            <person name="Wang X."/>
            <person name="Liu X."/>
            <person name="Wang F."/>
            <person name="Yang Y."/>
            <person name="An X."/>
            <person name="Dong Z."/>
            <person name="Zhang K."/>
            <person name="Zhang X."/>
            <person name="Luo M.C."/>
            <person name="Dvorak J."/>
            <person name="Tong Y."/>
            <person name="Wang J."/>
            <person name="Yang H."/>
            <person name="Li Z."/>
            <person name="Wang D."/>
            <person name="Zhang A."/>
            <person name="Wang J."/>
        </authorList>
    </citation>
    <scope>NUCLEOTIDE SEQUENCE</scope>
</reference>
<dbReference type="PANTHER" id="PTHR33157">
    <property type="entry name" value="AUTONOMOUS TRANSPOSABLE ELEMENT EN-1 MOSAIC PROTEIN-RELATED"/>
    <property type="match status" value="1"/>
</dbReference>
<dbReference type="InterPro" id="IPR039266">
    <property type="entry name" value="EN-1/SPM"/>
</dbReference>
<protein>
    <submittedName>
        <fullName evidence="1">Uncharacterized protein</fullName>
    </submittedName>
</protein>
<dbReference type="PANTHER" id="PTHR33157:SF5">
    <property type="entry name" value="OS09G0314100 PROTEIN"/>
    <property type="match status" value="1"/>
</dbReference>
<evidence type="ECO:0000313" key="1">
    <source>
        <dbReference type="EMBL" id="EMS65196.1"/>
    </source>
</evidence>
<dbReference type="GO" id="GO:0032196">
    <property type="term" value="P:transposition"/>
    <property type="evidence" value="ECO:0007669"/>
    <property type="project" value="InterPro"/>
</dbReference>